<accession>A0ACB8G7N5</accession>
<keyword evidence="2" id="KW-1185">Reference proteome</keyword>
<comment type="caution">
    <text evidence="1">The sequence shown here is derived from an EMBL/GenBank/DDBJ whole genome shotgun (WGS) entry which is preliminary data.</text>
</comment>
<evidence type="ECO:0000313" key="2">
    <source>
        <dbReference type="Proteomes" id="UP000827872"/>
    </source>
</evidence>
<proteinExistence type="predicted"/>
<organism evidence="1 2">
    <name type="scientific">Sphaerodactylus townsendi</name>
    <dbReference type="NCBI Taxonomy" id="933632"/>
    <lineage>
        <taxon>Eukaryota</taxon>
        <taxon>Metazoa</taxon>
        <taxon>Chordata</taxon>
        <taxon>Craniata</taxon>
        <taxon>Vertebrata</taxon>
        <taxon>Euteleostomi</taxon>
        <taxon>Lepidosauria</taxon>
        <taxon>Squamata</taxon>
        <taxon>Bifurcata</taxon>
        <taxon>Gekkota</taxon>
        <taxon>Sphaerodactylidae</taxon>
        <taxon>Sphaerodactylus</taxon>
    </lineage>
</organism>
<reference evidence="1" key="1">
    <citation type="submission" date="2021-08" db="EMBL/GenBank/DDBJ databases">
        <title>The first chromosome-level gecko genome reveals the dynamic sex chromosomes of Neotropical dwarf geckos (Sphaerodactylidae: Sphaerodactylus).</title>
        <authorList>
            <person name="Pinto B.J."/>
            <person name="Keating S.E."/>
            <person name="Gamble T."/>
        </authorList>
    </citation>
    <scope>NUCLEOTIDE SEQUENCE</scope>
    <source>
        <strain evidence="1">TG3544</strain>
    </source>
</reference>
<gene>
    <name evidence="1" type="ORF">K3G42_004669</name>
</gene>
<protein>
    <submittedName>
        <fullName evidence="1">Uncharacterized protein</fullName>
    </submittedName>
</protein>
<evidence type="ECO:0000313" key="1">
    <source>
        <dbReference type="EMBL" id="KAH8015497.1"/>
    </source>
</evidence>
<dbReference type="Proteomes" id="UP000827872">
    <property type="component" value="Linkage Group LG01"/>
</dbReference>
<name>A0ACB8G7N5_9SAUR</name>
<sequence length="577" mass="62150">MQSPKKGLICNLNHIHLQHVSLGLHLSRHPELQEDSNTSAPRRQTDCPDCRGLGGGGPEQLDPNSNNPSTPCRCCSSHPLQSDVKLGLQIEAVLPNRPVAKDEEEDDEEARTPLEAFSSSISSCSDLSLEDTPVSVYYKEFPTEETPSPDRPPNIVPLEEARSVILPAGCDERGSNLNIRLSERPVTRVQDSPDSLGSSSSLGSPSASPCTESPIESPPTVASITPPPVRPCRVPLAVPAPCVGAELDSNCNALPAQPAKPEHLFALPSGQPDVNFNQAAPPRPSRIRGPPPPIPPRTKRGLLGSKPGQVGKLAPAVVPPPLSESPAGLGDPQSENGRKNVTSFHEIAQKRKKVTSGPPFLQPGKDQSDWLIIFSPDTELPPCNELTCGSAPSQETTGPSTSLDEPANPAGCGQREVTTFKELRYRKQKAQPATTGGAQLLDLAKGVPDGSSPQEVDWELPPNGHFWAPKETQPRRKKTRPGLQTIAERGCEEDEGMEHNVPHRGLEDTARWRDPRTPGKAEGGDRYQAEAVGLRHGGAHRLSPQGHRTQSRDSEAIQTNRLLQPDRIKRGTIENPN</sequence>
<dbReference type="EMBL" id="CM037614">
    <property type="protein sequence ID" value="KAH8015497.1"/>
    <property type="molecule type" value="Genomic_DNA"/>
</dbReference>